<evidence type="ECO:0000256" key="8">
    <source>
        <dbReference type="SAM" id="SignalP"/>
    </source>
</evidence>
<keyword evidence="3 7" id="KW-0812">Transmembrane</keyword>
<dbReference type="GO" id="GO:0016020">
    <property type="term" value="C:membrane"/>
    <property type="evidence" value="ECO:0007669"/>
    <property type="project" value="UniProtKB-SubCell"/>
</dbReference>
<evidence type="ECO:0000259" key="9">
    <source>
        <dbReference type="Pfam" id="PF09430"/>
    </source>
</evidence>
<gene>
    <name evidence="10" type="ORF">ACJMK2_031609</name>
</gene>
<name>A0ABD3X2T6_SINWO</name>
<keyword evidence="4 8" id="KW-0732">Signal</keyword>
<dbReference type="PANTHER" id="PTHR13605:SF4">
    <property type="entry name" value="ER MEMBRANE PROTEIN COMPLEX SUBUNIT 7"/>
    <property type="match status" value="1"/>
</dbReference>
<evidence type="ECO:0000256" key="2">
    <source>
        <dbReference type="ARBA" id="ARBA00008880"/>
    </source>
</evidence>
<evidence type="ECO:0000256" key="5">
    <source>
        <dbReference type="ARBA" id="ARBA00022989"/>
    </source>
</evidence>
<dbReference type="InterPro" id="IPR019008">
    <property type="entry name" value="Beta_sandwich_EMC7"/>
</dbReference>
<dbReference type="EMBL" id="JBJQND010000004">
    <property type="protein sequence ID" value="KAL3879308.1"/>
    <property type="molecule type" value="Genomic_DNA"/>
</dbReference>
<organism evidence="10 11">
    <name type="scientific">Sinanodonta woodiana</name>
    <name type="common">Chinese pond mussel</name>
    <name type="synonym">Anodonta woodiana</name>
    <dbReference type="NCBI Taxonomy" id="1069815"/>
    <lineage>
        <taxon>Eukaryota</taxon>
        <taxon>Metazoa</taxon>
        <taxon>Spiralia</taxon>
        <taxon>Lophotrochozoa</taxon>
        <taxon>Mollusca</taxon>
        <taxon>Bivalvia</taxon>
        <taxon>Autobranchia</taxon>
        <taxon>Heteroconchia</taxon>
        <taxon>Palaeoheterodonta</taxon>
        <taxon>Unionida</taxon>
        <taxon>Unionoidea</taxon>
        <taxon>Unionidae</taxon>
        <taxon>Unioninae</taxon>
        <taxon>Sinanodonta</taxon>
    </lineage>
</organism>
<evidence type="ECO:0000256" key="7">
    <source>
        <dbReference type="SAM" id="Phobius"/>
    </source>
</evidence>
<protein>
    <recommendedName>
        <fullName evidence="9">ER membrane protein complex subunit 7 beta-sandwich domain-containing protein</fullName>
    </recommendedName>
</protein>
<feature type="transmembrane region" description="Helical" evidence="7">
    <location>
        <begin position="148"/>
        <end position="167"/>
    </location>
</feature>
<dbReference type="Proteomes" id="UP001634394">
    <property type="component" value="Unassembled WGS sequence"/>
</dbReference>
<dbReference type="PANTHER" id="PTHR13605">
    <property type="entry name" value="ER MEMBRANE PROTEIN COMPLEX SUBUNIT 7"/>
    <property type="match status" value="1"/>
</dbReference>
<evidence type="ECO:0000256" key="1">
    <source>
        <dbReference type="ARBA" id="ARBA00004167"/>
    </source>
</evidence>
<feature type="chain" id="PRO_5044829390" description="ER membrane protein complex subunit 7 beta-sandwich domain-containing protein" evidence="8">
    <location>
        <begin position="19"/>
        <end position="222"/>
    </location>
</feature>
<evidence type="ECO:0000313" key="11">
    <source>
        <dbReference type="Proteomes" id="UP001634394"/>
    </source>
</evidence>
<comment type="subcellular location">
    <subcellularLocation>
        <location evidence="1">Membrane</location>
        <topology evidence="1">Single-pass membrane protein</topology>
    </subcellularLocation>
</comment>
<reference evidence="10 11" key="1">
    <citation type="submission" date="2024-11" db="EMBL/GenBank/DDBJ databases">
        <title>Chromosome-level genome assembly of the freshwater bivalve Anodonta woodiana.</title>
        <authorList>
            <person name="Chen X."/>
        </authorList>
    </citation>
    <scope>NUCLEOTIDE SEQUENCE [LARGE SCALE GENOMIC DNA]</scope>
    <source>
        <strain evidence="10">MN2024</strain>
        <tissue evidence="10">Gills</tissue>
    </source>
</reference>
<comment type="caution">
    <text evidence="10">The sequence shown here is derived from an EMBL/GenBank/DDBJ whole genome shotgun (WGS) entry which is preliminary data.</text>
</comment>
<dbReference type="InterPro" id="IPR013784">
    <property type="entry name" value="Carb-bd-like_fold"/>
</dbReference>
<dbReference type="AlphaFoldDB" id="A0ABD3X2T6"/>
<accession>A0ABD3X2T6</accession>
<evidence type="ECO:0000256" key="6">
    <source>
        <dbReference type="ARBA" id="ARBA00023136"/>
    </source>
</evidence>
<keyword evidence="5 7" id="KW-1133">Transmembrane helix</keyword>
<sequence>MKNIQLLVYFLAIFIVHAVSEIIENDSDIGSDFKITGKIEILASKDKEWLTNTQILVDGGEYIAYPRSDGSFVINGLPSGSFVVEIVNPAYIFEPARVEITSKGKIRARKVNYLQASVVKTIPYPLEFRERRKTNYFQVREQWKVTDFLFNPMVLTMVLPLLMLMFLPKMMNAADPETQKEMHSQMKALNDKSSIPDMSEFLAGLFGSDSKKSSKSKAVRKK</sequence>
<evidence type="ECO:0000256" key="3">
    <source>
        <dbReference type="ARBA" id="ARBA00022692"/>
    </source>
</evidence>
<keyword evidence="6 7" id="KW-0472">Membrane</keyword>
<feature type="signal peptide" evidence="8">
    <location>
        <begin position="1"/>
        <end position="18"/>
    </location>
</feature>
<evidence type="ECO:0000256" key="4">
    <source>
        <dbReference type="ARBA" id="ARBA00022729"/>
    </source>
</evidence>
<proteinExistence type="inferred from homology"/>
<evidence type="ECO:0000313" key="10">
    <source>
        <dbReference type="EMBL" id="KAL3879308.1"/>
    </source>
</evidence>
<dbReference type="InterPro" id="IPR039163">
    <property type="entry name" value="EMC7"/>
</dbReference>
<dbReference type="Pfam" id="PF09430">
    <property type="entry name" value="EMC7_beta-sandw"/>
    <property type="match status" value="1"/>
</dbReference>
<dbReference type="SUPFAM" id="SSF49452">
    <property type="entry name" value="Starch-binding domain-like"/>
    <property type="match status" value="1"/>
</dbReference>
<feature type="domain" description="ER membrane protein complex subunit 7 beta-sandwich" evidence="9">
    <location>
        <begin position="45"/>
        <end position="155"/>
    </location>
</feature>
<comment type="similarity">
    <text evidence="2">Belongs to the EMC7 family.</text>
</comment>
<keyword evidence="11" id="KW-1185">Reference proteome</keyword>